<keyword evidence="2" id="KW-1185">Reference proteome</keyword>
<organism evidence="1 2">
    <name type="scientific">Paenibacillus antibioticophila</name>
    <dbReference type="NCBI Taxonomy" id="1274374"/>
    <lineage>
        <taxon>Bacteria</taxon>
        <taxon>Bacillati</taxon>
        <taxon>Bacillota</taxon>
        <taxon>Bacilli</taxon>
        <taxon>Bacillales</taxon>
        <taxon>Paenibacillaceae</taxon>
        <taxon>Paenibacillus</taxon>
    </lineage>
</organism>
<gene>
    <name evidence="1" type="ORF">J41TS12_30830</name>
</gene>
<accession>A0A919XS43</accession>
<dbReference type="Proteomes" id="UP000681162">
    <property type="component" value="Unassembled WGS sequence"/>
</dbReference>
<evidence type="ECO:0000313" key="2">
    <source>
        <dbReference type="Proteomes" id="UP000681162"/>
    </source>
</evidence>
<sequence length="81" mass="9342">MYEFPYKISELAVSTVTFIRIFVQNRCAGDRQKTGMWAFVRIIVQTIELAPLEAVLVRIFVHKSNISQGCITNNESRIKNH</sequence>
<name>A0A919XS43_9BACL</name>
<reference evidence="1 2" key="1">
    <citation type="submission" date="2021-03" db="EMBL/GenBank/DDBJ databases">
        <title>Antimicrobial resistance genes in bacteria isolated from Japanese honey, and their potential for conferring macrolide and lincosamide resistance in the American foulbrood pathogen Paenibacillus larvae.</title>
        <authorList>
            <person name="Okamoto M."/>
            <person name="Kumagai M."/>
            <person name="Kanamori H."/>
            <person name="Takamatsu D."/>
        </authorList>
    </citation>
    <scope>NUCLEOTIDE SEQUENCE [LARGE SCALE GENOMIC DNA]</scope>
    <source>
        <strain evidence="1 2">J41TS12</strain>
    </source>
</reference>
<evidence type="ECO:0000313" key="1">
    <source>
        <dbReference type="EMBL" id="GIO38222.1"/>
    </source>
</evidence>
<dbReference type="EMBL" id="BORR01000010">
    <property type="protein sequence ID" value="GIO38222.1"/>
    <property type="molecule type" value="Genomic_DNA"/>
</dbReference>
<comment type="caution">
    <text evidence="1">The sequence shown here is derived from an EMBL/GenBank/DDBJ whole genome shotgun (WGS) entry which is preliminary data.</text>
</comment>
<proteinExistence type="predicted"/>
<dbReference type="AlphaFoldDB" id="A0A919XS43"/>
<protein>
    <submittedName>
        <fullName evidence="1">Uncharacterized protein</fullName>
    </submittedName>
</protein>